<evidence type="ECO:0000313" key="3">
    <source>
        <dbReference type="Proteomes" id="UP000038055"/>
    </source>
</evidence>
<keyword evidence="3" id="KW-1185">Reference proteome</keyword>
<dbReference type="RefSeq" id="WP_041993731.1">
    <property type="nucleotide sequence ID" value="NZ_CDOD01000045.1"/>
</dbReference>
<reference evidence="1 4" key="3">
    <citation type="journal article" date="2017" name="Genome Announc.">
        <title>Twelve Complete Reference Genomes of Clinical Isolates in the Capnocytophaga Genus.</title>
        <authorList>
            <person name="Villarma A."/>
            <person name="Gulvik C.A."/>
            <person name="Rowe L.A."/>
            <person name="Sheth M."/>
            <person name="Juieng P."/>
            <person name="Nicholson A.C."/>
            <person name="Loparev V.N."/>
            <person name="McQuiston J.R."/>
        </authorList>
    </citation>
    <scope>NUCLEOTIDE SEQUENCE [LARGE SCALE GENOMIC DNA]</scope>
    <source>
        <strain evidence="1 4">G7591</strain>
    </source>
</reference>
<reference evidence="3" key="1">
    <citation type="submission" date="2015-01" db="EMBL/GenBank/DDBJ databases">
        <authorList>
            <person name="MANFREDI Pablo"/>
        </authorList>
    </citation>
    <scope>NUCLEOTIDE SEQUENCE [LARGE SCALE GENOMIC DNA]</scope>
    <source>
        <strain evidence="3">Ccyn2B</strain>
    </source>
</reference>
<protein>
    <recommendedName>
        <fullName evidence="5">DUF2262 domain-containing protein</fullName>
    </recommendedName>
</protein>
<dbReference type="AlphaFoldDB" id="A0A0B7HGK8"/>
<organism evidence="2 3">
    <name type="scientific">Capnocytophaga cynodegmi</name>
    <dbReference type="NCBI Taxonomy" id="28189"/>
    <lineage>
        <taxon>Bacteria</taxon>
        <taxon>Pseudomonadati</taxon>
        <taxon>Bacteroidota</taxon>
        <taxon>Flavobacteriia</taxon>
        <taxon>Flavobacteriales</taxon>
        <taxon>Flavobacteriaceae</taxon>
        <taxon>Capnocytophaga</taxon>
    </lineage>
</organism>
<dbReference type="EMBL" id="CDOD01000045">
    <property type="protein sequence ID" value="CEN38380.1"/>
    <property type="molecule type" value="Genomic_DNA"/>
</dbReference>
<evidence type="ECO:0000313" key="4">
    <source>
        <dbReference type="Proteomes" id="UP000242855"/>
    </source>
</evidence>
<dbReference type="GeneID" id="96781548"/>
<evidence type="ECO:0008006" key="5">
    <source>
        <dbReference type="Google" id="ProtNLM"/>
    </source>
</evidence>
<dbReference type="EMBL" id="CP022378">
    <property type="protein sequence ID" value="ATA68403.1"/>
    <property type="molecule type" value="Genomic_DNA"/>
</dbReference>
<reference evidence="2" key="2">
    <citation type="submission" date="2015-01" db="EMBL/GenBank/DDBJ databases">
        <authorList>
            <person name="Xiang T."/>
            <person name="Song Y."/>
            <person name="Huang L."/>
            <person name="Wang B."/>
            <person name="Wu P."/>
        </authorList>
    </citation>
    <scope>NUCLEOTIDE SEQUENCE [LARGE SCALE GENOMIC DNA]</scope>
    <source>
        <strain evidence="2">Ccyn2B</strain>
    </source>
</reference>
<evidence type="ECO:0000313" key="2">
    <source>
        <dbReference type="EMBL" id="CEN38380.1"/>
    </source>
</evidence>
<gene>
    <name evidence="2" type="ORF">CCYN2B_50035</name>
    <name evidence="1" type="ORF">CGC48_07035</name>
</gene>
<evidence type="ECO:0000313" key="1">
    <source>
        <dbReference type="EMBL" id="ATA68403.1"/>
    </source>
</evidence>
<dbReference type="KEGG" id="ccyn:CGC48_07035"/>
<dbReference type="Proteomes" id="UP000242855">
    <property type="component" value="Chromosome"/>
</dbReference>
<sequence>MKTITSNDLKNNQATILFNENPLTLVLEPDGEPLENTLKLTNSLIPRLNEMDGKAKKYLAKECLDTYNNKIRGEDKARLDLHSFENQLVLDEISFVGDDFMLFFYKGILEDFTWMASSSDGENFDEFDILT</sequence>
<name>A0A0B7HGK8_9FLAO</name>
<dbReference type="Proteomes" id="UP000038055">
    <property type="component" value="Unassembled WGS sequence"/>
</dbReference>
<accession>A0A0B7HGK8</accession>
<proteinExistence type="predicted"/>